<reference evidence="1" key="1">
    <citation type="submission" date="2024-02" db="EMBL/GenBank/DDBJ databases">
        <title>Metagenome Assembled Genome of Zalaria obscura JY119.</title>
        <authorList>
            <person name="Vighnesh L."/>
            <person name="Jagadeeshwari U."/>
            <person name="Venkata Ramana C."/>
            <person name="Sasikala C."/>
        </authorList>
    </citation>
    <scope>NUCLEOTIDE SEQUENCE</scope>
    <source>
        <strain evidence="1">JY119</strain>
    </source>
</reference>
<sequence>MTSSGCGVLRDRTAGAVTPPVTLPALKRRTYRKSPCHCHRLTQHVQGQRCVNKNTVHCWTDIMVTVRFGPTTCGLSGKQPHVWLGRSCRLGSSLLANGRAEGPFISSVTSTAEVYRTGILLQGKTHGRDVNVPFLFIAMLSTIFFLAFLALVIQLSLQSSQQLSRYLPFSISIFPCRHKTTEEMCIRITERYAICRCIYHVHSVDACPYFGRHPVEERVVYVGALCPTHSRKPRKTAFDDDSIRNDTGDPAPRPCSLGHDLAVYDKPRATSPEVSKTAPF</sequence>
<gene>
    <name evidence="1" type="ORF">M8818_002512</name>
</gene>
<proteinExistence type="predicted"/>
<accession>A0ACC3SJ73</accession>
<name>A0ACC3SJ73_9PEZI</name>
<evidence type="ECO:0000313" key="2">
    <source>
        <dbReference type="Proteomes" id="UP001320706"/>
    </source>
</evidence>
<comment type="caution">
    <text evidence="1">The sequence shown here is derived from an EMBL/GenBank/DDBJ whole genome shotgun (WGS) entry which is preliminary data.</text>
</comment>
<dbReference type="Proteomes" id="UP001320706">
    <property type="component" value="Unassembled WGS sequence"/>
</dbReference>
<keyword evidence="2" id="KW-1185">Reference proteome</keyword>
<dbReference type="EMBL" id="JAMKPW020000011">
    <property type="protein sequence ID" value="KAK8213214.1"/>
    <property type="molecule type" value="Genomic_DNA"/>
</dbReference>
<protein>
    <submittedName>
        <fullName evidence="1">Uncharacterized protein</fullName>
    </submittedName>
</protein>
<organism evidence="1 2">
    <name type="scientific">Zalaria obscura</name>
    <dbReference type="NCBI Taxonomy" id="2024903"/>
    <lineage>
        <taxon>Eukaryota</taxon>
        <taxon>Fungi</taxon>
        <taxon>Dikarya</taxon>
        <taxon>Ascomycota</taxon>
        <taxon>Pezizomycotina</taxon>
        <taxon>Dothideomycetes</taxon>
        <taxon>Dothideomycetidae</taxon>
        <taxon>Dothideales</taxon>
        <taxon>Zalariaceae</taxon>
        <taxon>Zalaria</taxon>
    </lineage>
</organism>
<evidence type="ECO:0000313" key="1">
    <source>
        <dbReference type="EMBL" id="KAK8213214.1"/>
    </source>
</evidence>